<gene>
    <name evidence="1" type="ORF">FS935_16685</name>
</gene>
<dbReference type="EMBL" id="VOQF01000009">
    <property type="protein sequence ID" value="TXC89517.1"/>
    <property type="molecule type" value="Genomic_DNA"/>
</dbReference>
<name>A0A5C6VWA2_9BACI</name>
<evidence type="ECO:0000313" key="1">
    <source>
        <dbReference type="EMBL" id="TXC89517.1"/>
    </source>
</evidence>
<organism evidence="1 2">
    <name type="scientific">Metabacillus litoralis</name>
    <dbReference type="NCBI Taxonomy" id="152268"/>
    <lineage>
        <taxon>Bacteria</taxon>
        <taxon>Bacillati</taxon>
        <taxon>Bacillota</taxon>
        <taxon>Bacilli</taxon>
        <taxon>Bacillales</taxon>
        <taxon>Bacillaceae</taxon>
        <taxon>Metabacillus</taxon>
    </lineage>
</organism>
<evidence type="ECO:0000313" key="2">
    <source>
        <dbReference type="Proteomes" id="UP000321363"/>
    </source>
</evidence>
<dbReference type="RefSeq" id="WP_146949782.1">
    <property type="nucleotide sequence ID" value="NZ_VOQF01000009.1"/>
</dbReference>
<dbReference type="Proteomes" id="UP000321363">
    <property type="component" value="Unassembled WGS sequence"/>
</dbReference>
<comment type="caution">
    <text evidence="1">The sequence shown here is derived from an EMBL/GenBank/DDBJ whole genome shotgun (WGS) entry which is preliminary data.</text>
</comment>
<accession>A0A5C6VWA2</accession>
<dbReference type="AlphaFoldDB" id="A0A5C6VWA2"/>
<dbReference type="OrthoDB" id="2362148at2"/>
<keyword evidence="2" id="KW-1185">Reference proteome</keyword>
<reference evidence="1 2" key="1">
    <citation type="journal article" date="2005" name="Int. J. Syst. Evol. Microbiol.">
        <title>Bacillus litoralis sp. nov., isolated from a tidal flat of the Yellow Sea in Korea.</title>
        <authorList>
            <person name="Yoon J.H."/>
            <person name="Oh T.K."/>
        </authorList>
    </citation>
    <scope>NUCLEOTIDE SEQUENCE [LARGE SCALE GENOMIC DNA]</scope>
    <source>
        <strain evidence="1 2">SW-211</strain>
    </source>
</reference>
<protein>
    <submittedName>
        <fullName evidence="1">Uncharacterized protein</fullName>
    </submittedName>
</protein>
<proteinExistence type="predicted"/>
<sequence>MDITQVAKLLNRVGKLVEIKDGYLREKEFHAKNHHKLEEIDGVWEFGLVMIERTNNPIMKKLKEFSTETEGAKYFLLDNLSSFFFSEKVRPFMMEHDELDIGGSNFDIDMLFKTMSLLSIPSSLLIIAKQKVKQRSIQLERVDETNYIVSFIGEKGDIIHSTIPINYHRALFIAFKKVYMLHLFKQEVIKLLEGEEIINDFSENDISIFLQ</sequence>